<evidence type="ECO:0008006" key="4">
    <source>
        <dbReference type="Google" id="ProtNLM"/>
    </source>
</evidence>
<dbReference type="Proteomes" id="UP000694501">
    <property type="component" value="Unassembled WGS sequence"/>
</dbReference>
<name>A0A949N9S5_9ACTN</name>
<evidence type="ECO:0000313" key="3">
    <source>
        <dbReference type="Proteomes" id="UP000694501"/>
    </source>
</evidence>
<protein>
    <recommendedName>
        <fullName evidence="4">Asp23/Gls24 family envelope stress response protein</fullName>
    </recommendedName>
</protein>
<dbReference type="EMBL" id="JAELVF020000001">
    <property type="protein sequence ID" value="MBU7599193.1"/>
    <property type="molecule type" value="Genomic_DNA"/>
</dbReference>
<organism evidence="2 3">
    <name type="scientific">Streptomyces tardus</name>
    <dbReference type="NCBI Taxonomy" id="2780544"/>
    <lineage>
        <taxon>Bacteria</taxon>
        <taxon>Bacillati</taxon>
        <taxon>Actinomycetota</taxon>
        <taxon>Actinomycetes</taxon>
        <taxon>Kitasatosporales</taxon>
        <taxon>Streptomycetaceae</taxon>
        <taxon>Streptomyces</taxon>
    </lineage>
</organism>
<feature type="compositionally biased region" description="Pro residues" evidence="1">
    <location>
        <begin position="118"/>
        <end position="127"/>
    </location>
</feature>
<reference evidence="2" key="1">
    <citation type="submission" date="2021-06" db="EMBL/GenBank/DDBJ databases">
        <title>Sequencing of actinobacteria type strains.</title>
        <authorList>
            <person name="Nguyen G.-S."/>
            <person name="Wentzel A."/>
        </authorList>
    </citation>
    <scope>NUCLEOTIDE SEQUENCE</scope>
    <source>
        <strain evidence="2">P38-E01</strain>
    </source>
</reference>
<proteinExistence type="predicted"/>
<sequence length="183" mass="18531">MSSGRDSARRAFALPPAGERGALVISDRTRNRIAVQAAADAIEQSVPAPVATRPRADVRVRRGAAQVRLAIALPYPSDIPALCAGVRETVAERCAELTGTPVRRVSVLVDRLERTAGPPGPVSPPGLSPDRVEGATAPGDPPAGGALPWAREASADGDPAGARADSAAGGAGSPRDATPAGER</sequence>
<gene>
    <name evidence="2" type="ORF">JGS22_016635</name>
</gene>
<evidence type="ECO:0000313" key="2">
    <source>
        <dbReference type="EMBL" id="MBU7599193.1"/>
    </source>
</evidence>
<accession>A0A949N9S5</accession>
<feature type="compositionally biased region" description="Low complexity" evidence="1">
    <location>
        <begin position="156"/>
        <end position="177"/>
    </location>
</feature>
<dbReference type="AlphaFoldDB" id="A0A949N9S5"/>
<keyword evidence="3" id="KW-1185">Reference proteome</keyword>
<evidence type="ECO:0000256" key="1">
    <source>
        <dbReference type="SAM" id="MobiDB-lite"/>
    </source>
</evidence>
<feature type="compositionally biased region" description="Low complexity" evidence="1">
    <location>
        <begin position="134"/>
        <end position="148"/>
    </location>
</feature>
<comment type="caution">
    <text evidence="2">The sequence shown here is derived from an EMBL/GenBank/DDBJ whole genome shotgun (WGS) entry which is preliminary data.</text>
</comment>
<dbReference type="RefSeq" id="WP_211039401.1">
    <property type="nucleotide sequence ID" value="NZ_JAELVF020000001.1"/>
</dbReference>
<feature type="region of interest" description="Disordered" evidence="1">
    <location>
        <begin position="113"/>
        <end position="183"/>
    </location>
</feature>